<dbReference type="EMBL" id="JBHLZN010000006">
    <property type="protein sequence ID" value="MFB9887725.1"/>
    <property type="molecule type" value="Genomic_DNA"/>
</dbReference>
<evidence type="ECO:0000256" key="9">
    <source>
        <dbReference type="RuleBase" id="RU369079"/>
    </source>
</evidence>
<organism evidence="11 12">
    <name type="scientific">Balneatrix alpica</name>
    <dbReference type="NCBI Taxonomy" id="75684"/>
    <lineage>
        <taxon>Bacteria</taxon>
        <taxon>Pseudomonadati</taxon>
        <taxon>Pseudomonadota</taxon>
        <taxon>Gammaproteobacteria</taxon>
        <taxon>Oceanospirillales</taxon>
        <taxon>Balneatrichaceae</taxon>
        <taxon>Balneatrix</taxon>
    </lineage>
</organism>
<feature type="transmembrane region" description="Helical" evidence="9">
    <location>
        <begin position="20"/>
        <end position="46"/>
    </location>
</feature>
<keyword evidence="4 9" id="KW-0997">Cell inner membrane</keyword>
<comment type="caution">
    <text evidence="11">The sequence shown here is derived from an EMBL/GenBank/DDBJ whole genome shotgun (WGS) entry which is preliminary data.</text>
</comment>
<evidence type="ECO:0000256" key="7">
    <source>
        <dbReference type="ARBA" id="ARBA00023136"/>
    </source>
</evidence>
<dbReference type="InterPro" id="IPR007387">
    <property type="entry name" value="TRAP_DctQ"/>
</dbReference>
<feature type="transmembrane region" description="Helical" evidence="9">
    <location>
        <begin position="141"/>
        <end position="160"/>
    </location>
</feature>
<feature type="transmembrane region" description="Helical" evidence="9">
    <location>
        <begin position="61"/>
        <end position="79"/>
    </location>
</feature>
<dbReference type="PANTHER" id="PTHR35011:SF11">
    <property type="entry name" value="TRAP TRANSPORTER SMALL PERMEASE PROTEIN"/>
    <property type="match status" value="1"/>
</dbReference>
<gene>
    <name evidence="11" type="ORF">ACFFLH_15015</name>
</gene>
<reference evidence="11 12" key="1">
    <citation type="submission" date="2024-09" db="EMBL/GenBank/DDBJ databases">
        <authorList>
            <person name="Sun Q."/>
            <person name="Mori K."/>
        </authorList>
    </citation>
    <scope>NUCLEOTIDE SEQUENCE [LARGE SCALE GENOMIC DNA]</scope>
    <source>
        <strain evidence="11 12">ATCC 51285</strain>
    </source>
</reference>
<sequence length="197" mass="21889">MAWALKLLRGLLLPLRAFNLVALTLCKQLSVLLVAGMTLIILLQVFCRYVLNNALPWSEELALYLMVWMTFITLPIASYKGQHAALVFLAARLGDRARALLEIILFGLILLVLVLALDRSWAFASKGANILMTSLPASKGWAYVSLPLGFSLCIAVYLELTLDALRRLFSPLPVLEADDPAARQRDDSPLRQALERI</sequence>
<keyword evidence="7 9" id="KW-0472">Membrane</keyword>
<dbReference type="PANTHER" id="PTHR35011">
    <property type="entry name" value="2,3-DIKETO-L-GULONATE TRAP TRANSPORTER SMALL PERMEASE PROTEIN YIAM"/>
    <property type="match status" value="1"/>
</dbReference>
<evidence type="ECO:0000256" key="8">
    <source>
        <dbReference type="ARBA" id="ARBA00038436"/>
    </source>
</evidence>
<evidence type="ECO:0000256" key="6">
    <source>
        <dbReference type="ARBA" id="ARBA00022989"/>
    </source>
</evidence>
<comment type="similarity">
    <text evidence="8 9">Belongs to the TRAP transporter small permease family.</text>
</comment>
<dbReference type="Pfam" id="PF04290">
    <property type="entry name" value="DctQ"/>
    <property type="match status" value="1"/>
</dbReference>
<accession>A0ABV5ZER8</accession>
<dbReference type="Proteomes" id="UP001589628">
    <property type="component" value="Unassembled WGS sequence"/>
</dbReference>
<protein>
    <recommendedName>
        <fullName evidence="9">TRAP transporter small permease protein</fullName>
    </recommendedName>
</protein>
<dbReference type="InterPro" id="IPR055348">
    <property type="entry name" value="DctQ"/>
</dbReference>
<dbReference type="RefSeq" id="WP_162157423.1">
    <property type="nucleotide sequence ID" value="NZ_JBHLZN010000006.1"/>
</dbReference>
<comment type="subunit">
    <text evidence="9">The complex comprises the extracytoplasmic solute receptor protein and the two transmembrane proteins.</text>
</comment>
<evidence type="ECO:0000259" key="10">
    <source>
        <dbReference type="Pfam" id="PF04290"/>
    </source>
</evidence>
<keyword evidence="3" id="KW-1003">Cell membrane</keyword>
<keyword evidence="12" id="KW-1185">Reference proteome</keyword>
<evidence type="ECO:0000313" key="12">
    <source>
        <dbReference type="Proteomes" id="UP001589628"/>
    </source>
</evidence>
<evidence type="ECO:0000256" key="3">
    <source>
        <dbReference type="ARBA" id="ARBA00022475"/>
    </source>
</evidence>
<evidence type="ECO:0000256" key="1">
    <source>
        <dbReference type="ARBA" id="ARBA00004429"/>
    </source>
</evidence>
<comment type="subcellular location">
    <subcellularLocation>
        <location evidence="1 9">Cell inner membrane</location>
        <topology evidence="1 9">Multi-pass membrane protein</topology>
    </subcellularLocation>
</comment>
<evidence type="ECO:0000256" key="4">
    <source>
        <dbReference type="ARBA" id="ARBA00022519"/>
    </source>
</evidence>
<evidence type="ECO:0000313" key="11">
    <source>
        <dbReference type="EMBL" id="MFB9887725.1"/>
    </source>
</evidence>
<evidence type="ECO:0000256" key="5">
    <source>
        <dbReference type="ARBA" id="ARBA00022692"/>
    </source>
</evidence>
<feature type="domain" description="Tripartite ATP-independent periplasmic transporters DctQ component" evidence="10">
    <location>
        <begin position="37"/>
        <end position="166"/>
    </location>
</feature>
<keyword evidence="2 9" id="KW-0813">Transport</keyword>
<evidence type="ECO:0000256" key="2">
    <source>
        <dbReference type="ARBA" id="ARBA00022448"/>
    </source>
</evidence>
<feature type="transmembrane region" description="Helical" evidence="9">
    <location>
        <begin position="99"/>
        <end position="117"/>
    </location>
</feature>
<keyword evidence="5 9" id="KW-0812">Transmembrane</keyword>
<keyword evidence="6 9" id="KW-1133">Transmembrane helix</keyword>
<name>A0ABV5ZER8_9GAMM</name>
<comment type="function">
    <text evidence="9">Part of the tripartite ATP-independent periplasmic (TRAP) transport system.</text>
</comment>
<proteinExistence type="inferred from homology"/>